<accession>A0ABU2N967</accession>
<dbReference type="Proteomes" id="UP001183202">
    <property type="component" value="Unassembled WGS sequence"/>
</dbReference>
<proteinExistence type="predicted"/>
<organism evidence="1 2">
    <name type="scientific">Pseudonocardia charpentierae</name>
    <dbReference type="NCBI Taxonomy" id="3075545"/>
    <lineage>
        <taxon>Bacteria</taxon>
        <taxon>Bacillati</taxon>
        <taxon>Actinomycetota</taxon>
        <taxon>Actinomycetes</taxon>
        <taxon>Pseudonocardiales</taxon>
        <taxon>Pseudonocardiaceae</taxon>
        <taxon>Pseudonocardia</taxon>
    </lineage>
</organism>
<evidence type="ECO:0008006" key="3">
    <source>
        <dbReference type="Google" id="ProtNLM"/>
    </source>
</evidence>
<name>A0ABU2N967_9PSEU</name>
<comment type="caution">
    <text evidence="1">The sequence shown here is derived from an EMBL/GenBank/DDBJ whole genome shotgun (WGS) entry which is preliminary data.</text>
</comment>
<keyword evidence="2" id="KW-1185">Reference proteome</keyword>
<dbReference type="RefSeq" id="WP_311556525.1">
    <property type="nucleotide sequence ID" value="NZ_JAVREJ010000008.1"/>
</dbReference>
<reference evidence="2" key="1">
    <citation type="submission" date="2023-07" db="EMBL/GenBank/DDBJ databases">
        <title>30 novel species of actinomycetes from the DSMZ collection.</title>
        <authorList>
            <person name="Nouioui I."/>
        </authorList>
    </citation>
    <scope>NUCLEOTIDE SEQUENCE [LARGE SCALE GENOMIC DNA]</scope>
    <source>
        <strain evidence="2">DSM 45834</strain>
    </source>
</reference>
<sequence>MSDPDRRLSPEQRVAFRAFVRDHHPDRGGDPAVFTAGMDRFRIADAADAVGTDAGPPANTHDPMSFPVRLGVALIRTWRRRHDPS</sequence>
<protein>
    <recommendedName>
        <fullName evidence="3">J domain-containing protein</fullName>
    </recommendedName>
</protein>
<evidence type="ECO:0000313" key="1">
    <source>
        <dbReference type="EMBL" id="MDT0350492.1"/>
    </source>
</evidence>
<gene>
    <name evidence="1" type="ORF">RM445_13255</name>
</gene>
<evidence type="ECO:0000313" key="2">
    <source>
        <dbReference type="Proteomes" id="UP001183202"/>
    </source>
</evidence>
<dbReference type="EMBL" id="JAVREJ010000008">
    <property type="protein sequence ID" value="MDT0350492.1"/>
    <property type="molecule type" value="Genomic_DNA"/>
</dbReference>